<gene>
    <name evidence="2" type="ORF">Pyn_21830</name>
</gene>
<feature type="compositionally biased region" description="Polar residues" evidence="1">
    <location>
        <begin position="127"/>
        <end position="137"/>
    </location>
</feature>
<organism evidence="2 3">
    <name type="scientific">Prunus yedoensis var. nudiflora</name>
    <dbReference type="NCBI Taxonomy" id="2094558"/>
    <lineage>
        <taxon>Eukaryota</taxon>
        <taxon>Viridiplantae</taxon>
        <taxon>Streptophyta</taxon>
        <taxon>Embryophyta</taxon>
        <taxon>Tracheophyta</taxon>
        <taxon>Spermatophyta</taxon>
        <taxon>Magnoliopsida</taxon>
        <taxon>eudicotyledons</taxon>
        <taxon>Gunneridae</taxon>
        <taxon>Pentapetalae</taxon>
        <taxon>rosids</taxon>
        <taxon>fabids</taxon>
        <taxon>Rosales</taxon>
        <taxon>Rosaceae</taxon>
        <taxon>Amygdaloideae</taxon>
        <taxon>Amygdaleae</taxon>
        <taxon>Prunus</taxon>
    </lineage>
</organism>
<feature type="region of interest" description="Disordered" evidence="1">
    <location>
        <begin position="116"/>
        <end position="137"/>
    </location>
</feature>
<dbReference type="EMBL" id="PJQY01003653">
    <property type="protein sequence ID" value="PQM35644.1"/>
    <property type="molecule type" value="Genomic_DNA"/>
</dbReference>
<proteinExistence type="predicted"/>
<protein>
    <submittedName>
        <fullName evidence="2">Transcription factor bHLH69 isoform X2</fullName>
    </submittedName>
</protein>
<name>A0A314UGS4_PRUYE</name>
<evidence type="ECO:0000256" key="1">
    <source>
        <dbReference type="SAM" id="MobiDB-lite"/>
    </source>
</evidence>
<dbReference type="AlphaFoldDB" id="A0A314UGS4"/>
<keyword evidence="3" id="KW-1185">Reference proteome</keyword>
<accession>A0A314UGS4</accession>
<dbReference type="OrthoDB" id="2020857at2759"/>
<evidence type="ECO:0000313" key="2">
    <source>
        <dbReference type="EMBL" id="PQM35644.1"/>
    </source>
</evidence>
<dbReference type="STRING" id="2094558.A0A314UGS4"/>
<reference evidence="2 3" key="1">
    <citation type="submission" date="2018-02" db="EMBL/GenBank/DDBJ databases">
        <title>Draft genome of wild Prunus yedoensis var. nudiflora.</title>
        <authorList>
            <person name="Baek S."/>
            <person name="Kim J.-H."/>
            <person name="Choi K."/>
            <person name="Kim G.-B."/>
            <person name="Cho A."/>
            <person name="Jang H."/>
            <person name="Shin C.-H."/>
            <person name="Yu H.-J."/>
            <person name="Mun J.-H."/>
        </authorList>
    </citation>
    <scope>NUCLEOTIDE SEQUENCE [LARGE SCALE GENOMIC DNA]</scope>
    <source>
        <strain evidence="3">cv. Jeju island</strain>
        <tissue evidence="2">Leaf</tissue>
    </source>
</reference>
<comment type="caution">
    <text evidence="2">The sequence shown here is derived from an EMBL/GenBank/DDBJ whole genome shotgun (WGS) entry which is preliminary data.</text>
</comment>
<dbReference type="Proteomes" id="UP000250321">
    <property type="component" value="Unassembled WGS sequence"/>
</dbReference>
<evidence type="ECO:0000313" key="3">
    <source>
        <dbReference type="Proteomes" id="UP000250321"/>
    </source>
</evidence>
<sequence>MHPQIPSPSPAHFDSASHDDFLEQMLSTLGPSSCSWADDTPPSNSDNVVFTYDDSANLATKFRGQQISAGAGASKSASASAAAAAAMMLQHQLMMSRSTSADSGFAPMALSLGNGDFDRSNNEVVEGSSSFKSPNPW</sequence>